<dbReference type="eggNOG" id="ENOG502RKYW">
    <property type="taxonomic scope" value="Eukaryota"/>
</dbReference>
<evidence type="ECO:0000256" key="4">
    <source>
        <dbReference type="ARBA" id="ARBA00022723"/>
    </source>
</evidence>
<dbReference type="GO" id="GO:0006508">
    <property type="term" value="P:proteolysis"/>
    <property type="evidence" value="ECO:0007669"/>
    <property type="project" value="UniProtKB-KW"/>
</dbReference>
<sequence length="756" mass="81777">MLTSVIISTALLAMSQPVMALCGCNLRVESHISPGFSLDVVSTLIVGSQAAAIVDLPLAVSAAEDLAKWVKNTTDKPLLAAFTTHNHPDHYLSGKAFLQHFPDAKHYATPETTEFWSTAYGPGVIAPIPAIPTAYNFSFFALPGDEKCPIEILKNVGGDTIDLSAFWIPSSKTLIAGDVVYGHEMHAWLADLLTPALTESWLTTLDFIAGLGPNLVIPGHALSADTFSAIADVNHTREYVSFFQENIEAKGADFYIPQEISELIDGAFPGLTNLTSSTTSATLLNITSENFGRGGQKQVHYFDLTVSGAGAGAGVATASPSSPNLATTVSFSAQPSDGFSNVNQSVVEKMPESKTPTPPDASTLEQFNAELTANVPEKAISQKNAKALAILETAYFEYFVNKDPAPVDMGKIAIPASISQCQTQYARSLVKRNSIVDEVLSYVPLLSRDLRGFDNCKAVESLEVGVYFHYMRATSTADRPNELETRVKAQVDVLNEALGAIKINFRYMSLNWWEPKTGEDWSVVTRRETKLQEWQQRTRAPGKLTLTVWLVNGLRGSQNDDLNSYATFPNENLDANDGIVIEAAHVQGGDSTTLVHDVGHWLGLGHTFGDIGTQCASQDGLTNATQTSGMKDVVYECSQVPCSGGSAVEINNYMSYSSCRGKTPQDGFTTDQKARMFANALQFRRGYEAGECMPDGKAAVRKRSSMQDLLDGKCPDVDKQANILMDTPHSLSARAHGLSKMGWAVLAGWWAVTLVM</sequence>
<dbReference type="SUPFAM" id="SSF56281">
    <property type="entry name" value="Metallo-hydrolase/oxidoreductase"/>
    <property type="match status" value="1"/>
</dbReference>
<comment type="function">
    <text evidence="1">Secreted metalloproteinase that allows assimilation of proteinaceous substrates.</text>
</comment>
<dbReference type="Proteomes" id="UP000015530">
    <property type="component" value="Unassembled WGS sequence"/>
</dbReference>
<dbReference type="InterPro" id="IPR008754">
    <property type="entry name" value="Peptidase_M43"/>
</dbReference>
<dbReference type="HOGENOM" id="CLU_368422_0_0_1"/>
<dbReference type="SUPFAM" id="SSF55486">
    <property type="entry name" value="Metalloproteases ('zincins'), catalytic domain"/>
    <property type="match status" value="1"/>
</dbReference>
<dbReference type="EMBL" id="AMYD01002363">
    <property type="protein sequence ID" value="EQB49329.1"/>
    <property type="molecule type" value="Genomic_DNA"/>
</dbReference>
<dbReference type="Gene3D" id="3.40.390.10">
    <property type="entry name" value="Collagenase (Catalytic Domain)"/>
    <property type="match status" value="1"/>
</dbReference>
<evidence type="ECO:0000313" key="12">
    <source>
        <dbReference type="EMBL" id="EQB49329.1"/>
    </source>
</evidence>
<dbReference type="InterPro" id="IPR024079">
    <property type="entry name" value="MetalloPept_cat_dom_sf"/>
</dbReference>
<dbReference type="OrthoDB" id="536211at2759"/>
<evidence type="ECO:0000256" key="2">
    <source>
        <dbReference type="ARBA" id="ARBA00008721"/>
    </source>
</evidence>
<evidence type="ECO:0000259" key="11">
    <source>
        <dbReference type="SMART" id="SM00849"/>
    </source>
</evidence>
<dbReference type="SMART" id="SM00849">
    <property type="entry name" value="Lactamase_B"/>
    <property type="match status" value="1"/>
</dbReference>
<protein>
    <recommendedName>
        <fullName evidence="11">Metallo-beta-lactamase domain-containing protein</fullName>
    </recommendedName>
</protein>
<dbReference type="Pfam" id="PF05572">
    <property type="entry name" value="Peptidase_M43"/>
    <property type="match status" value="1"/>
</dbReference>
<dbReference type="PANTHER" id="PTHR47466:SF1">
    <property type="entry name" value="METALLOPROTEASE MEP1 (AFU_ORTHOLOGUE AFUA_1G07730)-RELATED"/>
    <property type="match status" value="1"/>
</dbReference>
<evidence type="ECO:0000256" key="1">
    <source>
        <dbReference type="ARBA" id="ARBA00003174"/>
    </source>
</evidence>
<dbReference type="STRING" id="1237896.T0KBA9"/>
<evidence type="ECO:0000256" key="7">
    <source>
        <dbReference type="ARBA" id="ARBA00022833"/>
    </source>
</evidence>
<evidence type="ECO:0000256" key="3">
    <source>
        <dbReference type="ARBA" id="ARBA00022670"/>
    </source>
</evidence>
<keyword evidence="3" id="KW-0645">Protease</keyword>
<dbReference type="InterPro" id="IPR001279">
    <property type="entry name" value="Metallo-B-lactamas"/>
</dbReference>
<dbReference type="InterPro" id="IPR036866">
    <property type="entry name" value="RibonucZ/Hydroxyglut_hydro"/>
</dbReference>
<keyword evidence="7" id="KW-0862">Zinc</keyword>
<evidence type="ECO:0000256" key="8">
    <source>
        <dbReference type="ARBA" id="ARBA00023049"/>
    </source>
</evidence>
<accession>T0KBA9</accession>
<dbReference type="GO" id="GO:0046872">
    <property type="term" value="F:metal ion binding"/>
    <property type="evidence" value="ECO:0007669"/>
    <property type="project" value="UniProtKB-KW"/>
</dbReference>
<dbReference type="AlphaFoldDB" id="T0KBA9"/>
<comment type="caution">
    <text evidence="12">The sequence shown here is derived from an EMBL/GenBank/DDBJ whole genome shotgun (WGS) entry which is preliminary data.</text>
</comment>
<evidence type="ECO:0000256" key="10">
    <source>
        <dbReference type="SAM" id="SignalP"/>
    </source>
</evidence>
<dbReference type="PANTHER" id="PTHR47466">
    <property type="match status" value="1"/>
</dbReference>
<feature type="chain" id="PRO_5004565923" description="Metallo-beta-lactamase domain-containing protein" evidence="10">
    <location>
        <begin position="21"/>
        <end position="756"/>
    </location>
</feature>
<keyword evidence="8" id="KW-0482">Metalloprotease</keyword>
<dbReference type="Pfam" id="PF00753">
    <property type="entry name" value="Lactamase_B"/>
    <property type="match status" value="1"/>
</dbReference>
<comment type="similarity">
    <text evidence="2">Belongs to the peptidase M43B family.</text>
</comment>
<name>T0KBA9_COLGC</name>
<dbReference type="GO" id="GO:0008237">
    <property type="term" value="F:metallopeptidase activity"/>
    <property type="evidence" value="ECO:0007669"/>
    <property type="project" value="UniProtKB-KW"/>
</dbReference>
<reference evidence="13" key="1">
    <citation type="journal article" date="2013" name="Mol. Plant Microbe Interact.">
        <title>Global aspects of pacC regulation of pathogenicity genes in Colletotrichum gloeosporioides as revealed by transcriptome analysis.</title>
        <authorList>
            <person name="Alkan N."/>
            <person name="Meng X."/>
            <person name="Friedlander G."/>
            <person name="Reuveni E."/>
            <person name="Sukno S."/>
            <person name="Sherman A."/>
            <person name="Thon M."/>
            <person name="Fluhr R."/>
            <person name="Prusky D."/>
        </authorList>
    </citation>
    <scope>NUCLEOTIDE SEQUENCE [LARGE SCALE GENOMIC DNA]</scope>
    <source>
        <strain evidence="13">Cg-14</strain>
    </source>
</reference>
<gene>
    <name evidence="12" type="ORF">CGLO_11362</name>
</gene>
<keyword evidence="4" id="KW-0479">Metal-binding</keyword>
<evidence type="ECO:0000256" key="5">
    <source>
        <dbReference type="ARBA" id="ARBA00022729"/>
    </source>
</evidence>
<evidence type="ECO:0000313" key="13">
    <source>
        <dbReference type="Proteomes" id="UP000015530"/>
    </source>
</evidence>
<organism evidence="12 13">
    <name type="scientific">Colletotrichum gloeosporioides (strain Cg-14)</name>
    <name type="common">Anthracnose fungus</name>
    <name type="synonym">Glomerella cingulata</name>
    <dbReference type="NCBI Taxonomy" id="1237896"/>
    <lineage>
        <taxon>Eukaryota</taxon>
        <taxon>Fungi</taxon>
        <taxon>Dikarya</taxon>
        <taxon>Ascomycota</taxon>
        <taxon>Pezizomycotina</taxon>
        <taxon>Sordariomycetes</taxon>
        <taxon>Hypocreomycetidae</taxon>
        <taxon>Glomerellales</taxon>
        <taxon>Glomerellaceae</taxon>
        <taxon>Colletotrichum</taxon>
        <taxon>Colletotrichum gloeosporioides species complex</taxon>
    </lineage>
</organism>
<feature type="signal peptide" evidence="10">
    <location>
        <begin position="1"/>
        <end position="20"/>
    </location>
</feature>
<evidence type="ECO:0000256" key="6">
    <source>
        <dbReference type="ARBA" id="ARBA00022801"/>
    </source>
</evidence>
<feature type="domain" description="Metallo-beta-lactamase" evidence="11">
    <location>
        <begin position="39"/>
        <end position="220"/>
    </location>
</feature>
<keyword evidence="9" id="KW-1015">Disulfide bond</keyword>
<proteinExistence type="inferred from homology"/>
<evidence type="ECO:0000256" key="9">
    <source>
        <dbReference type="ARBA" id="ARBA00023157"/>
    </source>
</evidence>
<dbReference type="CDD" id="cd07739">
    <property type="entry name" value="metallo-hydrolase-like_MBL-fold"/>
    <property type="match status" value="1"/>
</dbReference>
<keyword evidence="5 10" id="KW-0732">Signal</keyword>
<dbReference type="Gene3D" id="3.60.15.10">
    <property type="entry name" value="Ribonuclease Z/Hydroxyacylglutathione hydrolase-like"/>
    <property type="match status" value="1"/>
</dbReference>
<keyword evidence="6" id="KW-0378">Hydrolase</keyword>